<evidence type="ECO:0000313" key="1">
    <source>
        <dbReference type="EMBL" id="TWT92770.1"/>
    </source>
</evidence>
<comment type="caution">
    <text evidence="1">The sequence shown here is derived from an EMBL/GenBank/DDBJ whole genome shotgun (WGS) entry which is preliminary data.</text>
</comment>
<dbReference type="AlphaFoldDB" id="A0A5C6A0C4"/>
<dbReference type="RefSeq" id="WP_146523063.1">
    <property type="nucleotide sequence ID" value="NZ_CP151726.1"/>
</dbReference>
<dbReference type="OrthoDB" id="9821189at2"/>
<accession>A0A5C6A0C4</accession>
<sequence length="267" mass="30278">MLFKSNSRLGNLILVAIAVFAAVSLSRMGLAYAQIQRLHTRIVELERQDSIRKGINAAIRDQYQSIGRIREKAEEKFTDLQLKYGGLVDRGGSVFSFRSVPSIQIEEESPPIIFRVIVPEGRTVWLRYGVFPSNNDIVKNPHMFRSADGLAKGTAFQHEGVFQHLLPTGPHLISIRCEIGVKVPIEVLLDDRRILSTVYESGFFTYYGRDQAYQHEQGDREVGQRLPWLFSSEMYPQTNSEASFEPAPHACSIWLSEDKLDVAPFPH</sequence>
<dbReference type="EMBL" id="SJPN01000010">
    <property type="protein sequence ID" value="TWT92770.1"/>
    <property type="molecule type" value="Genomic_DNA"/>
</dbReference>
<keyword evidence="2" id="KW-1185">Reference proteome</keyword>
<reference evidence="1 2" key="1">
    <citation type="submission" date="2019-02" db="EMBL/GenBank/DDBJ databases">
        <title>Deep-cultivation of Planctomycetes and their phenomic and genomic characterization uncovers novel biology.</title>
        <authorList>
            <person name="Wiegand S."/>
            <person name="Jogler M."/>
            <person name="Boedeker C."/>
            <person name="Pinto D."/>
            <person name="Vollmers J."/>
            <person name="Rivas-Marin E."/>
            <person name="Kohn T."/>
            <person name="Peeters S.H."/>
            <person name="Heuer A."/>
            <person name="Rast P."/>
            <person name="Oberbeckmann S."/>
            <person name="Bunk B."/>
            <person name="Jeske O."/>
            <person name="Meyerdierks A."/>
            <person name="Storesund J.E."/>
            <person name="Kallscheuer N."/>
            <person name="Luecker S."/>
            <person name="Lage O.M."/>
            <person name="Pohl T."/>
            <person name="Merkel B.J."/>
            <person name="Hornburger P."/>
            <person name="Mueller R.-W."/>
            <person name="Bruemmer F."/>
            <person name="Labrenz M."/>
            <person name="Spormann A.M."/>
            <person name="Op Den Camp H."/>
            <person name="Overmann J."/>
            <person name="Amann R."/>
            <person name="Jetten M.S.M."/>
            <person name="Mascher T."/>
            <person name="Medema M.H."/>
            <person name="Devos D.P."/>
            <person name="Kaster A.-K."/>
            <person name="Ovreas L."/>
            <person name="Rohde M."/>
            <person name="Galperin M.Y."/>
            <person name="Jogler C."/>
        </authorList>
    </citation>
    <scope>NUCLEOTIDE SEQUENCE [LARGE SCALE GENOMIC DNA]</scope>
    <source>
        <strain evidence="1 2">Pla52n</strain>
    </source>
</reference>
<evidence type="ECO:0000313" key="2">
    <source>
        <dbReference type="Proteomes" id="UP000320176"/>
    </source>
</evidence>
<proteinExistence type="predicted"/>
<gene>
    <name evidence="1" type="ORF">Pla52n_61350</name>
</gene>
<protein>
    <submittedName>
        <fullName evidence="1">Uncharacterized protein</fullName>
    </submittedName>
</protein>
<name>A0A5C6A0C4_9BACT</name>
<dbReference type="Proteomes" id="UP000320176">
    <property type="component" value="Unassembled WGS sequence"/>
</dbReference>
<organism evidence="1 2">
    <name type="scientific">Stieleria varia</name>
    <dbReference type="NCBI Taxonomy" id="2528005"/>
    <lineage>
        <taxon>Bacteria</taxon>
        <taxon>Pseudomonadati</taxon>
        <taxon>Planctomycetota</taxon>
        <taxon>Planctomycetia</taxon>
        <taxon>Pirellulales</taxon>
        <taxon>Pirellulaceae</taxon>
        <taxon>Stieleria</taxon>
    </lineage>
</organism>